<dbReference type="Gene3D" id="1.20.1080.10">
    <property type="entry name" value="Glycerol uptake facilitator protein"/>
    <property type="match status" value="1"/>
</dbReference>
<evidence type="ECO:0000313" key="8">
    <source>
        <dbReference type="Proteomes" id="UP000199607"/>
    </source>
</evidence>
<reference evidence="8" key="1">
    <citation type="submission" date="2016-10" db="EMBL/GenBank/DDBJ databases">
        <authorList>
            <person name="Varghese N."/>
            <person name="Submissions S."/>
        </authorList>
    </citation>
    <scope>NUCLEOTIDE SEQUENCE [LARGE SCALE GENOMIC DNA]</scope>
    <source>
        <strain evidence="8">CGMCC 1.7738</strain>
    </source>
</reference>
<comment type="subcellular location">
    <subcellularLocation>
        <location evidence="1">Membrane</location>
        <topology evidence="1">Multi-pass membrane protein</topology>
    </subcellularLocation>
</comment>
<accession>A0A1I4GQK0</accession>
<dbReference type="EMBL" id="FOTC01000004">
    <property type="protein sequence ID" value="SFL32245.1"/>
    <property type="molecule type" value="Genomic_DNA"/>
</dbReference>
<protein>
    <submittedName>
        <fullName evidence="7">Formate/nitrite transporter FocA, FNT family</fullName>
    </submittedName>
</protein>
<organism evidence="7 8">
    <name type="scientific">Halogranum rubrum</name>
    <dbReference type="NCBI Taxonomy" id="553466"/>
    <lineage>
        <taxon>Archaea</taxon>
        <taxon>Methanobacteriati</taxon>
        <taxon>Methanobacteriota</taxon>
        <taxon>Stenosarchaea group</taxon>
        <taxon>Halobacteria</taxon>
        <taxon>Halobacteriales</taxon>
        <taxon>Haloferacaceae</taxon>
    </lineage>
</organism>
<dbReference type="PANTHER" id="PTHR30520">
    <property type="entry name" value="FORMATE TRANSPORTER-RELATED"/>
    <property type="match status" value="1"/>
</dbReference>
<dbReference type="AlphaFoldDB" id="A0A1I4GQK0"/>
<dbReference type="Pfam" id="PF01226">
    <property type="entry name" value="Form_Nir_trans"/>
    <property type="match status" value="1"/>
</dbReference>
<evidence type="ECO:0000256" key="6">
    <source>
        <dbReference type="SAM" id="Phobius"/>
    </source>
</evidence>
<evidence type="ECO:0000256" key="2">
    <source>
        <dbReference type="ARBA" id="ARBA00022692"/>
    </source>
</evidence>
<dbReference type="STRING" id="553466.SAMN04487950_3345"/>
<feature type="region of interest" description="Disordered" evidence="5">
    <location>
        <begin position="299"/>
        <end position="327"/>
    </location>
</feature>
<dbReference type="InterPro" id="IPR023271">
    <property type="entry name" value="Aquaporin-like"/>
</dbReference>
<feature type="transmembrane region" description="Helical" evidence="6">
    <location>
        <begin position="180"/>
        <end position="197"/>
    </location>
</feature>
<dbReference type="RefSeq" id="WP_089870631.1">
    <property type="nucleotide sequence ID" value="NZ_FOTC01000004.1"/>
</dbReference>
<dbReference type="GO" id="GO:0005886">
    <property type="term" value="C:plasma membrane"/>
    <property type="evidence" value="ECO:0007669"/>
    <property type="project" value="TreeGrafter"/>
</dbReference>
<evidence type="ECO:0000313" key="7">
    <source>
        <dbReference type="EMBL" id="SFL32245.1"/>
    </source>
</evidence>
<name>A0A1I4GQK0_9EURY</name>
<keyword evidence="8" id="KW-1185">Reference proteome</keyword>
<keyword evidence="3 6" id="KW-1133">Transmembrane helix</keyword>
<evidence type="ECO:0000256" key="5">
    <source>
        <dbReference type="SAM" id="MobiDB-lite"/>
    </source>
</evidence>
<feature type="transmembrane region" description="Helical" evidence="6">
    <location>
        <begin position="209"/>
        <end position="227"/>
    </location>
</feature>
<feature type="transmembrane region" description="Helical" evidence="6">
    <location>
        <begin position="128"/>
        <end position="152"/>
    </location>
</feature>
<evidence type="ECO:0000256" key="3">
    <source>
        <dbReference type="ARBA" id="ARBA00022989"/>
    </source>
</evidence>
<dbReference type="GO" id="GO:0015499">
    <property type="term" value="F:formate transmembrane transporter activity"/>
    <property type="evidence" value="ECO:0007669"/>
    <property type="project" value="TreeGrafter"/>
</dbReference>
<dbReference type="Proteomes" id="UP000199607">
    <property type="component" value="Unassembled WGS sequence"/>
</dbReference>
<evidence type="ECO:0000256" key="1">
    <source>
        <dbReference type="ARBA" id="ARBA00004141"/>
    </source>
</evidence>
<keyword evidence="2 6" id="KW-0812">Transmembrane</keyword>
<dbReference type="PANTHER" id="PTHR30520:SF2">
    <property type="entry name" value="INNER MEMBRANE PROTEIN YFDC"/>
    <property type="match status" value="1"/>
</dbReference>
<sequence length="327" mass="35849">MSDESEDSPPVVRSQDRAASGVPAAGWALGDRFSWNEIHQRLLASADEEIASTLSELFFSGFTAGFAIVLTFIGYTVGTATFPNNRFLAAVLYPIGFMYIILGRYELYTETTLPPVKLVLTRLASLPLLLRMWSVVLLANVIGAAFGAFILANTHVLAPAEMEVGAEFLQHGLELGWWDLFFKALFAGWLVAGVVWLHTAARDTISRVVITYLVFYTIPVLGLYHVVSSGAEALFVVFLKTPSPGVLTLIYEFWLPILLGNTTGGVVLVALASYAQAVRRRYPEIRVLSSREMLFSLKGGRPFETPRPGIQLPENGGGPEEESDTTR</sequence>
<evidence type="ECO:0000256" key="4">
    <source>
        <dbReference type="ARBA" id="ARBA00023136"/>
    </source>
</evidence>
<feature type="transmembrane region" description="Helical" evidence="6">
    <location>
        <begin position="57"/>
        <end position="75"/>
    </location>
</feature>
<dbReference type="InterPro" id="IPR000292">
    <property type="entry name" value="For/NO2_transpt"/>
</dbReference>
<proteinExistence type="predicted"/>
<feature type="transmembrane region" description="Helical" evidence="6">
    <location>
        <begin position="253"/>
        <end position="275"/>
    </location>
</feature>
<keyword evidence="4 6" id="KW-0472">Membrane</keyword>
<feature type="transmembrane region" description="Helical" evidence="6">
    <location>
        <begin position="87"/>
        <end position="107"/>
    </location>
</feature>
<gene>
    <name evidence="7" type="ORF">SAMN04487950_3345</name>
</gene>